<keyword evidence="7 8" id="KW-0472">Membrane</keyword>
<feature type="transmembrane region" description="Helical" evidence="8">
    <location>
        <begin position="12"/>
        <end position="33"/>
    </location>
</feature>
<evidence type="ECO:0000256" key="7">
    <source>
        <dbReference type="ARBA" id="ARBA00023136"/>
    </source>
</evidence>
<comment type="caution">
    <text evidence="9">The sequence shown here is derived from an EMBL/GenBank/DDBJ whole genome shotgun (WGS) entry which is preliminary data.</text>
</comment>
<dbReference type="RefSeq" id="WP_126806865.1">
    <property type="nucleotide sequence ID" value="NZ_NGKA01000002.1"/>
</dbReference>
<evidence type="ECO:0000256" key="2">
    <source>
        <dbReference type="ARBA" id="ARBA00010735"/>
    </source>
</evidence>
<gene>
    <name evidence="9" type="ORF">CBF29_02300</name>
</gene>
<reference evidence="9 10" key="1">
    <citation type="submission" date="2017-05" db="EMBL/GenBank/DDBJ databases">
        <title>Vagococcus spp. assemblies.</title>
        <authorList>
            <person name="Gulvik C.A."/>
        </authorList>
    </citation>
    <scope>NUCLEOTIDE SEQUENCE [LARGE SCALE GENOMIC DNA]</scope>
    <source>
        <strain evidence="9 10">CCUG 51432</strain>
    </source>
</reference>
<keyword evidence="4" id="KW-1003">Cell membrane</keyword>
<proteinExistence type="inferred from homology"/>
<evidence type="ECO:0008006" key="11">
    <source>
        <dbReference type="Google" id="ProtNLM"/>
    </source>
</evidence>
<sequence>MDNKYIKAFKAAFPKTIPIFAGFTFLGISYGMFANSQGFNVWYSLLMSSLIFAGSVEFLTIGFLLDVFQPLTVLLMTLVVNFRHFFYGISMLEKFKETGLKKYYLIFGMCDETFSINYTAKIPEDVDQGWFLFFVTLLNQCYWVTGAVLGSLLGASMDGEFVGMEFVMTALFIVLFLESFLNEKEHFSSYLGLGVSALSLLIFGQANFLLPALLSIAGIILLREHVSQREGASR</sequence>
<dbReference type="GO" id="GO:1903785">
    <property type="term" value="P:L-valine transmembrane transport"/>
    <property type="evidence" value="ECO:0007669"/>
    <property type="project" value="TreeGrafter"/>
</dbReference>
<evidence type="ECO:0000256" key="6">
    <source>
        <dbReference type="ARBA" id="ARBA00022989"/>
    </source>
</evidence>
<evidence type="ECO:0000256" key="5">
    <source>
        <dbReference type="ARBA" id="ARBA00022692"/>
    </source>
</evidence>
<dbReference type="GO" id="GO:0005886">
    <property type="term" value="C:plasma membrane"/>
    <property type="evidence" value="ECO:0007669"/>
    <property type="project" value="UniProtKB-SubCell"/>
</dbReference>
<feature type="transmembrane region" description="Helical" evidence="8">
    <location>
        <begin position="130"/>
        <end position="154"/>
    </location>
</feature>
<keyword evidence="6 8" id="KW-1133">Transmembrane helix</keyword>
<keyword evidence="10" id="KW-1185">Reference proteome</keyword>
<evidence type="ECO:0000313" key="9">
    <source>
        <dbReference type="EMBL" id="RSU15186.1"/>
    </source>
</evidence>
<dbReference type="OrthoDB" id="3181706at2"/>
<keyword evidence="3" id="KW-0813">Transport</keyword>
<feature type="transmembrane region" description="Helical" evidence="8">
    <location>
        <begin position="161"/>
        <end position="181"/>
    </location>
</feature>
<dbReference type="PANTHER" id="PTHR34979">
    <property type="entry name" value="INNER MEMBRANE PROTEIN YGAZ"/>
    <property type="match status" value="1"/>
</dbReference>
<evidence type="ECO:0000256" key="3">
    <source>
        <dbReference type="ARBA" id="ARBA00022448"/>
    </source>
</evidence>
<comment type="subcellular location">
    <subcellularLocation>
        <location evidence="1">Cell membrane</location>
        <topology evidence="1">Multi-pass membrane protein</topology>
    </subcellularLocation>
</comment>
<organism evidence="9 10">
    <name type="scientific">Vagococcus elongatus</name>
    <dbReference type="NCBI Taxonomy" id="180344"/>
    <lineage>
        <taxon>Bacteria</taxon>
        <taxon>Bacillati</taxon>
        <taxon>Bacillota</taxon>
        <taxon>Bacilli</taxon>
        <taxon>Lactobacillales</taxon>
        <taxon>Enterococcaceae</taxon>
        <taxon>Vagococcus</taxon>
    </lineage>
</organism>
<dbReference type="Pfam" id="PF03591">
    <property type="entry name" value="AzlC"/>
    <property type="match status" value="1"/>
</dbReference>
<name>A0A430B495_9ENTE</name>
<dbReference type="InterPro" id="IPR011606">
    <property type="entry name" value="Brnchd-chn_aa_trnsp_permease"/>
</dbReference>
<evidence type="ECO:0000256" key="8">
    <source>
        <dbReference type="SAM" id="Phobius"/>
    </source>
</evidence>
<dbReference type="Proteomes" id="UP000287605">
    <property type="component" value="Unassembled WGS sequence"/>
</dbReference>
<feature type="transmembrane region" description="Helical" evidence="8">
    <location>
        <begin position="193"/>
        <end position="222"/>
    </location>
</feature>
<evidence type="ECO:0000256" key="4">
    <source>
        <dbReference type="ARBA" id="ARBA00022475"/>
    </source>
</evidence>
<keyword evidence="5 8" id="KW-0812">Transmembrane</keyword>
<dbReference type="AlphaFoldDB" id="A0A430B495"/>
<evidence type="ECO:0000256" key="1">
    <source>
        <dbReference type="ARBA" id="ARBA00004651"/>
    </source>
</evidence>
<dbReference type="PANTHER" id="PTHR34979:SF1">
    <property type="entry name" value="INNER MEMBRANE PROTEIN YGAZ"/>
    <property type="match status" value="1"/>
</dbReference>
<protein>
    <recommendedName>
        <fullName evidence="11">Branched-chain amino acid transporter AzlC</fullName>
    </recommendedName>
</protein>
<comment type="similarity">
    <text evidence="2">Belongs to the AzlC family.</text>
</comment>
<dbReference type="EMBL" id="NGKA01000002">
    <property type="protein sequence ID" value="RSU15186.1"/>
    <property type="molecule type" value="Genomic_DNA"/>
</dbReference>
<evidence type="ECO:0000313" key="10">
    <source>
        <dbReference type="Proteomes" id="UP000287605"/>
    </source>
</evidence>
<accession>A0A430B495</accession>